<evidence type="ECO:0000313" key="2">
    <source>
        <dbReference type="Proteomes" id="UP001165289"/>
    </source>
</evidence>
<evidence type="ECO:0000313" key="1">
    <source>
        <dbReference type="EMBL" id="KAI6661626.1"/>
    </source>
</evidence>
<reference evidence="1 2" key="1">
    <citation type="journal article" date="2023" name="BMC Biol.">
        <title>The compact genome of the sponge Oopsacas minuta (Hexactinellida) is lacking key metazoan core genes.</title>
        <authorList>
            <person name="Santini S."/>
            <person name="Schenkelaars Q."/>
            <person name="Jourda C."/>
            <person name="Duchesne M."/>
            <person name="Belahbib H."/>
            <person name="Rocher C."/>
            <person name="Selva M."/>
            <person name="Riesgo A."/>
            <person name="Vervoort M."/>
            <person name="Leys S.P."/>
            <person name="Kodjabachian L."/>
            <person name="Le Bivic A."/>
            <person name="Borchiellini C."/>
            <person name="Claverie J.M."/>
            <person name="Renard E."/>
        </authorList>
    </citation>
    <scope>NUCLEOTIDE SEQUENCE [LARGE SCALE GENOMIC DNA]</scope>
    <source>
        <strain evidence="1">SPO-2</strain>
    </source>
</reference>
<sequence>MLQNPYIERENHIRKKNIWDIDDVGHIKQEWCGKFGHINYLNAKDVQADLTEWRKETKLRINYKLKYLNSDQTFMKSIMKMRVATVYALKEDALKKEKGYLVWLQNLETEAKQSGVSCKVSIVLGKMKTIYGKEDVKSVPHAKEKLCLLFFSMASTEVTMTPIMEAFKFILKSILHDNPDCYSHWMQHRDIPLPQEPN</sequence>
<name>A0AAV7KJL6_9METZ</name>
<dbReference type="EMBL" id="JAKMXF010000011">
    <property type="protein sequence ID" value="KAI6661626.1"/>
    <property type="molecule type" value="Genomic_DNA"/>
</dbReference>
<organism evidence="1 2">
    <name type="scientific">Oopsacas minuta</name>
    <dbReference type="NCBI Taxonomy" id="111878"/>
    <lineage>
        <taxon>Eukaryota</taxon>
        <taxon>Metazoa</taxon>
        <taxon>Porifera</taxon>
        <taxon>Hexactinellida</taxon>
        <taxon>Hexasterophora</taxon>
        <taxon>Lyssacinosida</taxon>
        <taxon>Leucopsacidae</taxon>
        <taxon>Oopsacas</taxon>
    </lineage>
</organism>
<protein>
    <submittedName>
        <fullName evidence="1">Uncharacterized protein</fullName>
    </submittedName>
</protein>
<dbReference type="AlphaFoldDB" id="A0AAV7KJL6"/>
<proteinExistence type="predicted"/>
<keyword evidence="2" id="KW-1185">Reference proteome</keyword>
<accession>A0AAV7KJL6</accession>
<comment type="caution">
    <text evidence="1">The sequence shown here is derived from an EMBL/GenBank/DDBJ whole genome shotgun (WGS) entry which is preliminary data.</text>
</comment>
<dbReference type="Proteomes" id="UP001165289">
    <property type="component" value="Unassembled WGS sequence"/>
</dbReference>
<gene>
    <name evidence="1" type="ORF">LOD99_13499</name>
</gene>